<protein>
    <submittedName>
        <fullName evidence="1">Capsule assembly Wzi family protein</fullName>
    </submittedName>
</protein>
<dbReference type="InterPro" id="IPR038636">
    <property type="entry name" value="Wzi_sf"/>
</dbReference>
<gene>
    <name evidence="1" type="ORF">K4G66_19905</name>
</gene>
<dbReference type="InterPro" id="IPR026950">
    <property type="entry name" value="Caps_assemb_Wzi"/>
</dbReference>
<dbReference type="Gene3D" id="2.40.160.130">
    <property type="entry name" value="Capsule assembly protein Wzi"/>
    <property type="match status" value="1"/>
</dbReference>
<reference evidence="1" key="2">
    <citation type="journal article" date="2024" name="Antonie Van Leeuwenhoek">
        <title>Roseihalotalea indica gen. nov., sp. nov., a halophilic Bacteroidetes from mesopelagic Southwest Indian Ocean with higher carbohydrate metabolic potential.</title>
        <authorList>
            <person name="Chen B."/>
            <person name="Zhang M."/>
            <person name="Lin D."/>
            <person name="Ye J."/>
            <person name="Tang K."/>
        </authorList>
    </citation>
    <scope>NUCLEOTIDE SEQUENCE</scope>
    <source>
        <strain evidence="1">TK19036</strain>
    </source>
</reference>
<dbReference type="EMBL" id="CP120682">
    <property type="protein sequence ID" value="WKN34641.1"/>
    <property type="molecule type" value="Genomic_DNA"/>
</dbReference>
<organism evidence="1">
    <name type="scientific">Roseihalotalea indica</name>
    <dbReference type="NCBI Taxonomy" id="2867963"/>
    <lineage>
        <taxon>Bacteria</taxon>
        <taxon>Pseudomonadati</taxon>
        <taxon>Bacteroidota</taxon>
        <taxon>Cytophagia</taxon>
        <taxon>Cytophagales</taxon>
        <taxon>Catalimonadaceae</taxon>
        <taxon>Roseihalotalea</taxon>
    </lineage>
</organism>
<name>A0AA49GJ61_9BACT</name>
<accession>A0AA49GJ61</accession>
<sequence>MKVGTLFSVASQDYQPLWLVSQRWGTIRDQGTDLTSYLMFHNEHLIGSGDPFRRYVSKIKRRAIPTISYGISLYNNQYFRKVFIQEGYVKLQKGNWQLAAGRYQETSGETPHQISSGSLGISENALPIPKVGLSVVDYTDIPLLPAGWVQFKGQLSAGWMEKDAYVKKAKFHQRSLYFQVGKKPFASRRSPIALSLFGGLNHFVIWGGEHPEKGKLSGEWKNLTQIIVPGNNLGFFDYGLNFLARGYKLKAYTQVPFEGKGNINPLRIKDRMIGFVLSDTRKGSFFPDITFEVINTTWQESSSESSTASEDYNFYNNTVYADGWSYSGRILGTSLFFNRQRAIQYFGENYNTSTRYDWNIVNNRINGIHIGAKGQIPYQPLYYRTLFTYTINHGNYFAPGVFNGDNQIYMMQEMAYQYQALRITATLGCDVGSLTQNVGAILGVEYDLNYTENSRKGWNKNYRRRNSSRGRRW</sequence>
<dbReference type="AlphaFoldDB" id="A0AA49GJ61"/>
<proteinExistence type="predicted"/>
<reference evidence="1" key="1">
    <citation type="journal article" date="2023" name="Comput. Struct. Biotechnol. J.">
        <title>Discovery of a novel marine Bacteroidetes with a rich repertoire of carbohydrate-active enzymes.</title>
        <authorList>
            <person name="Chen B."/>
            <person name="Liu G."/>
            <person name="Chen Q."/>
            <person name="Wang H."/>
            <person name="Liu L."/>
            <person name="Tang K."/>
        </authorList>
    </citation>
    <scope>NUCLEOTIDE SEQUENCE</scope>
    <source>
        <strain evidence="1">TK19036</strain>
    </source>
</reference>
<dbReference type="Pfam" id="PF14052">
    <property type="entry name" value="Caps_assemb_Wzi"/>
    <property type="match status" value="1"/>
</dbReference>
<evidence type="ECO:0000313" key="1">
    <source>
        <dbReference type="EMBL" id="WKN34641.1"/>
    </source>
</evidence>